<evidence type="ECO:0000313" key="2">
    <source>
        <dbReference type="EMBL" id="MBB5253049.1"/>
    </source>
</evidence>
<dbReference type="RefSeq" id="WP_231113675.1">
    <property type="nucleotide sequence ID" value="NZ_AP031374.1"/>
</dbReference>
<sequence>MEISRLGNNKNLGVLVDTNILLYIYHGFDPFEKIIQFLDYKPVFYIPNIVIRELNKFLNSKSIIMNKKANLALQYLNTYKNYWKSIEGYENMRVDDALIQICKDYDLFLFTNDTRLRHKAKLKGVRVIYLRQKSKNIKVDIII</sequence>
<dbReference type="SMART" id="SM00670">
    <property type="entry name" value="PINc"/>
    <property type="match status" value="1"/>
</dbReference>
<name>A0A7J9RSN5_SULOH</name>
<dbReference type="InterPro" id="IPR002716">
    <property type="entry name" value="PIN_dom"/>
</dbReference>
<dbReference type="Gene3D" id="3.40.50.1010">
    <property type="entry name" value="5'-nuclease"/>
    <property type="match status" value="1"/>
</dbReference>
<reference evidence="2 3" key="1">
    <citation type="submission" date="2020-08" db="EMBL/GenBank/DDBJ databases">
        <title>Genomic Encyclopedia of Type Strains, Phase IV (KMG-IV): sequencing the most valuable type-strain genomes for metagenomic binning, comparative biology and taxonomic classification.</title>
        <authorList>
            <person name="Goeker M."/>
        </authorList>
    </citation>
    <scope>NUCLEOTIDE SEQUENCE [LARGE SCALE GENOMIC DNA]</scope>
    <source>
        <strain evidence="2 3">DSM 12421</strain>
    </source>
</reference>
<feature type="domain" description="PIN" evidence="1">
    <location>
        <begin position="12"/>
        <end position="118"/>
    </location>
</feature>
<dbReference type="InterPro" id="IPR029060">
    <property type="entry name" value="PIN-like_dom_sf"/>
</dbReference>
<dbReference type="Pfam" id="PF18477">
    <property type="entry name" value="PIN_9"/>
    <property type="match status" value="1"/>
</dbReference>
<evidence type="ECO:0000259" key="1">
    <source>
        <dbReference type="SMART" id="SM00670"/>
    </source>
</evidence>
<evidence type="ECO:0000313" key="3">
    <source>
        <dbReference type="Proteomes" id="UP000582213"/>
    </source>
</evidence>
<dbReference type="CDD" id="cd09879">
    <property type="entry name" value="PIN_VapC_AF0591-like"/>
    <property type="match status" value="1"/>
</dbReference>
<proteinExistence type="predicted"/>
<accession>A0A7J9RSN5</accession>
<gene>
    <name evidence="2" type="ORF">HNQ62_000782</name>
</gene>
<organism evidence="2 3">
    <name type="scientific">Sulfurisphaera ohwakuensis</name>
    <dbReference type="NCBI Taxonomy" id="69656"/>
    <lineage>
        <taxon>Archaea</taxon>
        <taxon>Thermoproteota</taxon>
        <taxon>Thermoprotei</taxon>
        <taxon>Sulfolobales</taxon>
        <taxon>Sulfolobaceae</taxon>
        <taxon>Sulfurisphaera</taxon>
    </lineage>
</organism>
<dbReference type="Proteomes" id="UP000582213">
    <property type="component" value="Unassembled WGS sequence"/>
</dbReference>
<dbReference type="GeneID" id="95643525"/>
<dbReference type="InterPro" id="IPR041120">
    <property type="entry name" value="PIN_9"/>
</dbReference>
<dbReference type="EMBL" id="JACHFY010000002">
    <property type="protein sequence ID" value="MBB5253049.1"/>
    <property type="molecule type" value="Genomic_DNA"/>
</dbReference>
<dbReference type="AlphaFoldDB" id="A0A7J9RSN5"/>
<comment type="caution">
    <text evidence="2">The sequence shown here is derived from an EMBL/GenBank/DDBJ whole genome shotgun (WGS) entry which is preliminary data.</text>
</comment>
<protein>
    <recommendedName>
        <fullName evidence="1">PIN domain-containing protein</fullName>
    </recommendedName>
</protein>
<dbReference type="SUPFAM" id="SSF88723">
    <property type="entry name" value="PIN domain-like"/>
    <property type="match status" value="1"/>
</dbReference>